<gene>
    <name evidence="3" type="ORF">GCM10011396_52920</name>
</gene>
<dbReference type="Proteomes" id="UP000637423">
    <property type="component" value="Unassembled WGS sequence"/>
</dbReference>
<dbReference type="CDD" id="cd08893">
    <property type="entry name" value="SRPBCC_CalC_Aha1-like_GntR-HTH"/>
    <property type="match status" value="1"/>
</dbReference>
<dbReference type="SUPFAM" id="SSF55961">
    <property type="entry name" value="Bet v1-like"/>
    <property type="match status" value="1"/>
</dbReference>
<feature type="domain" description="Activator of Hsp90 ATPase homologue 1/2-like C-terminal" evidence="2">
    <location>
        <begin position="14"/>
        <end position="138"/>
    </location>
</feature>
<keyword evidence="4" id="KW-1185">Reference proteome</keyword>
<accession>A0A916V0R8</accession>
<evidence type="ECO:0000313" key="3">
    <source>
        <dbReference type="EMBL" id="GGC98806.1"/>
    </source>
</evidence>
<evidence type="ECO:0000256" key="1">
    <source>
        <dbReference type="ARBA" id="ARBA00006817"/>
    </source>
</evidence>
<protein>
    <submittedName>
        <fullName evidence="3">Activator of HSP90 ATPase</fullName>
    </submittedName>
</protein>
<dbReference type="AlphaFoldDB" id="A0A916V0R8"/>
<proteinExistence type="inferred from homology"/>
<comment type="similarity">
    <text evidence="1">Belongs to the AHA1 family.</text>
</comment>
<dbReference type="Gene3D" id="3.30.530.20">
    <property type="match status" value="1"/>
</dbReference>
<dbReference type="InterPro" id="IPR013538">
    <property type="entry name" value="ASHA1/2-like_C"/>
</dbReference>
<dbReference type="Pfam" id="PF08327">
    <property type="entry name" value="AHSA1"/>
    <property type="match status" value="1"/>
</dbReference>
<reference evidence="3" key="1">
    <citation type="journal article" date="2014" name="Int. J. Syst. Evol. Microbiol.">
        <title>Complete genome sequence of Corynebacterium casei LMG S-19264T (=DSM 44701T), isolated from a smear-ripened cheese.</title>
        <authorList>
            <consortium name="US DOE Joint Genome Institute (JGI-PGF)"/>
            <person name="Walter F."/>
            <person name="Albersmeier A."/>
            <person name="Kalinowski J."/>
            <person name="Ruckert C."/>
        </authorList>
    </citation>
    <scope>NUCLEOTIDE SEQUENCE</scope>
    <source>
        <strain evidence="3">CGMCC 1.10998</strain>
    </source>
</reference>
<dbReference type="EMBL" id="BMED01000008">
    <property type="protein sequence ID" value="GGC98806.1"/>
    <property type="molecule type" value="Genomic_DNA"/>
</dbReference>
<comment type="caution">
    <text evidence="3">The sequence shown here is derived from an EMBL/GenBank/DDBJ whole genome shotgun (WGS) entry which is preliminary data.</text>
</comment>
<evidence type="ECO:0000313" key="4">
    <source>
        <dbReference type="Proteomes" id="UP000637423"/>
    </source>
</evidence>
<sequence>MSKEKFVYVTYIATTPDKVWNALLDSEITRQYWGHENLSESDWKQGTKWQLVSADANRTVRHVGDVLENVPQKRLVLSWVDPEDIADDAKHTRVAIDIETVGDMVRLTIMHDQLHAEMAAKITNGWPRVMSSLKSLLETGRPLHVWGECK</sequence>
<organism evidence="3 4">
    <name type="scientific">Undibacterium terreum</name>
    <dbReference type="NCBI Taxonomy" id="1224302"/>
    <lineage>
        <taxon>Bacteria</taxon>
        <taxon>Pseudomonadati</taxon>
        <taxon>Pseudomonadota</taxon>
        <taxon>Betaproteobacteria</taxon>
        <taxon>Burkholderiales</taxon>
        <taxon>Oxalobacteraceae</taxon>
        <taxon>Undibacterium</taxon>
    </lineage>
</organism>
<reference evidence="3" key="2">
    <citation type="submission" date="2020-09" db="EMBL/GenBank/DDBJ databases">
        <authorList>
            <person name="Sun Q."/>
            <person name="Zhou Y."/>
        </authorList>
    </citation>
    <scope>NUCLEOTIDE SEQUENCE</scope>
    <source>
        <strain evidence="3">CGMCC 1.10998</strain>
    </source>
</reference>
<dbReference type="InterPro" id="IPR023393">
    <property type="entry name" value="START-like_dom_sf"/>
</dbReference>
<evidence type="ECO:0000259" key="2">
    <source>
        <dbReference type="Pfam" id="PF08327"/>
    </source>
</evidence>
<name>A0A916V0R8_9BURK</name>
<dbReference type="RefSeq" id="WP_188569175.1">
    <property type="nucleotide sequence ID" value="NZ_BMED01000008.1"/>
</dbReference>